<dbReference type="KEGG" id="minf:MESINF_1130"/>
<keyword evidence="3" id="KW-1185">Reference proteome</keyword>
<feature type="chain" id="PRO_5031467624" evidence="1">
    <location>
        <begin position="23"/>
        <end position="166"/>
    </location>
</feature>
<dbReference type="EMBL" id="LS974202">
    <property type="protein sequence ID" value="SSC12574.1"/>
    <property type="molecule type" value="Genomic_DNA"/>
</dbReference>
<gene>
    <name evidence="2" type="ORF">MESINF_1130</name>
</gene>
<evidence type="ECO:0000313" key="2">
    <source>
        <dbReference type="EMBL" id="SSC12574.1"/>
    </source>
</evidence>
<dbReference type="Proteomes" id="UP000250796">
    <property type="component" value="Chromosome MESINF"/>
</dbReference>
<dbReference type="AlphaFoldDB" id="A0A7Z7LEJ2"/>
<organism evidence="2 3">
    <name type="scientific">Mesotoga infera</name>
    <dbReference type="NCBI Taxonomy" id="1236046"/>
    <lineage>
        <taxon>Bacteria</taxon>
        <taxon>Thermotogati</taxon>
        <taxon>Thermotogota</taxon>
        <taxon>Thermotogae</taxon>
        <taxon>Kosmotogales</taxon>
        <taxon>Kosmotogaceae</taxon>
        <taxon>Mesotoga</taxon>
    </lineage>
</organism>
<sequence length="166" mass="19096">MNRVILMAVLAFLLIVSTTASAYVVGTLYFPRDTVDLNGREIKTFLAEQPLTMFDHLFGTSTYFNELKDEEKLKAFYKDTLIDIAMLTSLDPMISLFSSCYTIIKWTGTDLDDVAEGMKTFCRHQIMACIGDWILVNNRGRMGVCSKSREQEKSYKYVWNNKEVRI</sequence>
<evidence type="ECO:0000256" key="1">
    <source>
        <dbReference type="SAM" id="SignalP"/>
    </source>
</evidence>
<evidence type="ECO:0000313" key="3">
    <source>
        <dbReference type="Proteomes" id="UP000250796"/>
    </source>
</evidence>
<proteinExistence type="predicted"/>
<protein>
    <submittedName>
        <fullName evidence="2">Uncharacterized protein</fullName>
    </submittedName>
</protein>
<reference evidence="2 3" key="1">
    <citation type="submission" date="2017-01" db="EMBL/GenBank/DDBJ databases">
        <authorList>
            <person name="Erauso G."/>
        </authorList>
    </citation>
    <scope>NUCLEOTIDE SEQUENCE [LARGE SCALE GENOMIC DNA]</scope>
    <source>
        <strain evidence="2">MESINF1</strain>
    </source>
</reference>
<feature type="signal peptide" evidence="1">
    <location>
        <begin position="1"/>
        <end position="22"/>
    </location>
</feature>
<accession>A0A7Z7LEJ2</accession>
<keyword evidence="1" id="KW-0732">Signal</keyword>
<dbReference type="RefSeq" id="WP_169698871.1">
    <property type="nucleotide sequence ID" value="NZ_LS974202.1"/>
</dbReference>
<name>A0A7Z7LEJ2_9BACT</name>